<protein>
    <submittedName>
        <fullName evidence="2">Rubrerythrin</fullName>
    </submittedName>
</protein>
<dbReference type="InterPro" id="IPR003251">
    <property type="entry name" value="Rr_diiron-bd_dom"/>
</dbReference>
<dbReference type="Gene3D" id="1.20.1260.10">
    <property type="match status" value="1"/>
</dbReference>
<gene>
    <name evidence="2" type="ORF">FHG85_09355</name>
</gene>
<dbReference type="KEGG" id="ttz:FHG85_09355"/>
<dbReference type="CDD" id="cd01045">
    <property type="entry name" value="Ferritin_like_AB"/>
    <property type="match status" value="1"/>
</dbReference>
<dbReference type="GO" id="GO:0046872">
    <property type="term" value="F:metal ion binding"/>
    <property type="evidence" value="ECO:0007669"/>
    <property type="project" value="InterPro"/>
</dbReference>
<dbReference type="AlphaFoldDB" id="A0A7D3XMK4"/>
<dbReference type="PANTHER" id="PTHR33531:SF10">
    <property type="entry name" value="BLR7895 PROTEIN"/>
    <property type="match status" value="1"/>
</dbReference>
<evidence type="ECO:0000313" key="3">
    <source>
        <dbReference type="Proteomes" id="UP000500961"/>
    </source>
</evidence>
<evidence type="ECO:0000259" key="1">
    <source>
        <dbReference type="Pfam" id="PF02915"/>
    </source>
</evidence>
<dbReference type="SUPFAM" id="SSF47240">
    <property type="entry name" value="Ferritin-like"/>
    <property type="match status" value="1"/>
</dbReference>
<feature type="domain" description="Rubrerythrin diiron-binding" evidence="1">
    <location>
        <begin position="9"/>
        <end position="141"/>
    </location>
</feature>
<reference evidence="2 3" key="1">
    <citation type="submission" date="2019-07" db="EMBL/GenBank/DDBJ databases">
        <title>Thalassofilum flectens gen. nov., sp. nov., a novel moderate thermophilic anaerobe from a shallow sea hot spring in Kunashir Island (Russia), representing a new family in the order Bacteroidales, and proposal of Thalassofilacea fam. nov.</title>
        <authorList>
            <person name="Kochetkova T.V."/>
            <person name="Podosokorskaya O.A."/>
            <person name="Novikov A."/>
            <person name="Elcheninov A.G."/>
            <person name="Toshchakov S.V."/>
            <person name="Kublanov I.V."/>
        </authorList>
    </citation>
    <scope>NUCLEOTIDE SEQUENCE [LARGE SCALE GENOMIC DNA]</scope>
    <source>
        <strain evidence="2 3">38-H</strain>
    </source>
</reference>
<dbReference type="Pfam" id="PF02915">
    <property type="entry name" value="Rubrerythrin"/>
    <property type="match status" value="1"/>
</dbReference>
<proteinExistence type="predicted"/>
<dbReference type="RefSeq" id="WP_173076846.1">
    <property type="nucleotide sequence ID" value="NZ_CP041345.1"/>
</dbReference>
<evidence type="ECO:0000313" key="2">
    <source>
        <dbReference type="EMBL" id="QKG81250.1"/>
    </source>
</evidence>
<dbReference type="InterPro" id="IPR009078">
    <property type="entry name" value="Ferritin-like_SF"/>
</dbReference>
<dbReference type="EMBL" id="CP041345">
    <property type="protein sequence ID" value="QKG81250.1"/>
    <property type="molecule type" value="Genomic_DNA"/>
</dbReference>
<accession>A0A7D3XMK4</accession>
<keyword evidence="3" id="KW-1185">Reference proteome</keyword>
<dbReference type="Proteomes" id="UP000500961">
    <property type="component" value="Chromosome"/>
</dbReference>
<dbReference type="GO" id="GO:0016491">
    <property type="term" value="F:oxidoreductase activity"/>
    <property type="evidence" value="ECO:0007669"/>
    <property type="project" value="InterPro"/>
</dbReference>
<organism evidence="2 3">
    <name type="scientific">Tenuifilum thalassicum</name>
    <dbReference type="NCBI Taxonomy" id="2590900"/>
    <lineage>
        <taxon>Bacteria</taxon>
        <taxon>Pseudomonadati</taxon>
        <taxon>Bacteroidota</taxon>
        <taxon>Bacteroidia</taxon>
        <taxon>Bacteroidales</taxon>
        <taxon>Tenuifilaceae</taxon>
        <taxon>Tenuifilum</taxon>
    </lineage>
</organism>
<dbReference type="PANTHER" id="PTHR33531">
    <property type="entry name" value="RUBRERYTHRIN SUBFAMILY"/>
    <property type="match status" value="1"/>
</dbReference>
<name>A0A7D3XMK4_9BACT</name>
<sequence>MKEFSNIDDILDFAIDREQDAVDFYNRLAGNARNNDMKKTFEQFAQEEMGHKARLVKIKEEGVVSLPNEKVADLKVADYVVLESEREDMNYEQALVLAMKREKAAFKLYMALSDRVDKAEYKELFKQLAQEESRHKLRFELEYDEYVLREN</sequence>
<dbReference type="InterPro" id="IPR012347">
    <property type="entry name" value="Ferritin-like"/>
</dbReference>